<dbReference type="EC" id="1.2.1.38" evidence="7"/>
<dbReference type="InterPro" id="IPR058924">
    <property type="entry name" value="AGPR_dimerisation_dom"/>
</dbReference>
<evidence type="ECO:0000256" key="1">
    <source>
        <dbReference type="ARBA" id="ARBA00004862"/>
    </source>
</evidence>
<dbReference type="Gene3D" id="3.30.360.10">
    <property type="entry name" value="Dihydrodipicolinate Reductase, domain 2"/>
    <property type="match status" value="1"/>
</dbReference>
<reference evidence="10" key="2">
    <citation type="journal article" date="2021" name="PeerJ">
        <title>Extensive microbial diversity within the chicken gut microbiome revealed by metagenomics and culture.</title>
        <authorList>
            <person name="Gilroy R."/>
            <person name="Ravi A."/>
            <person name="Getino M."/>
            <person name="Pursley I."/>
            <person name="Horton D.L."/>
            <person name="Alikhan N.F."/>
            <person name="Baker D."/>
            <person name="Gharbi K."/>
            <person name="Hall N."/>
            <person name="Watson M."/>
            <person name="Adriaenssens E.M."/>
            <person name="Foster-Nyarko E."/>
            <person name="Jarju S."/>
            <person name="Secka A."/>
            <person name="Antonio M."/>
            <person name="Oren A."/>
            <person name="Chaudhuri R.R."/>
            <person name="La Ragione R."/>
            <person name="Hildebrand F."/>
            <person name="Pallen M.J."/>
        </authorList>
    </citation>
    <scope>NUCLEOTIDE SEQUENCE</scope>
    <source>
        <strain evidence="10">2830</strain>
    </source>
</reference>
<dbReference type="PROSITE" id="PS01224">
    <property type="entry name" value="ARGC"/>
    <property type="match status" value="1"/>
</dbReference>
<evidence type="ECO:0000313" key="11">
    <source>
        <dbReference type="Proteomes" id="UP000824124"/>
    </source>
</evidence>
<organism evidence="10 11">
    <name type="scientific">Candidatus Avidehalobacter gallistercoris</name>
    <dbReference type="NCBI Taxonomy" id="2840694"/>
    <lineage>
        <taxon>Bacteria</taxon>
        <taxon>Bacillati</taxon>
        <taxon>Bacillota</taxon>
        <taxon>Clostridia</taxon>
        <taxon>Eubacteriales</taxon>
        <taxon>Peptococcaceae</taxon>
        <taxon>Peptococcaceae incertae sedis</taxon>
        <taxon>Candidatus Avidehalobacter</taxon>
    </lineage>
</organism>
<name>A0A9D1KZQ0_9FIRM</name>
<keyword evidence="5 7" id="KW-0560">Oxidoreductase</keyword>
<feature type="domain" description="Semialdehyde dehydrogenase NAD-binding" evidence="9">
    <location>
        <begin position="3"/>
        <end position="141"/>
    </location>
</feature>
<dbReference type="CDD" id="cd23934">
    <property type="entry name" value="AGPR_1_C"/>
    <property type="match status" value="1"/>
</dbReference>
<comment type="catalytic activity">
    <reaction evidence="6 7">
        <text>N-acetyl-L-glutamate 5-semialdehyde + phosphate + NADP(+) = N-acetyl-L-glutamyl 5-phosphate + NADPH + H(+)</text>
        <dbReference type="Rhea" id="RHEA:21588"/>
        <dbReference type="ChEBI" id="CHEBI:15378"/>
        <dbReference type="ChEBI" id="CHEBI:29123"/>
        <dbReference type="ChEBI" id="CHEBI:43474"/>
        <dbReference type="ChEBI" id="CHEBI:57783"/>
        <dbReference type="ChEBI" id="CHEBI:57936"/>
        <dbReference type="ChEBI" id="CHEBI:58349"/>
        <dbReference type="EC" id="1.2.1.38"/>
    </reaction>
</comment>
<dbReference type="NCBIfam" id="TIGR01850">
    <property type="entry name" value="argC"/>
    <property type="match status" value="1"/>
</dbReference>
<dbReference type="HAMAP" id="MF_00150">
    <property type="entry name" value="ArgC_type1"/>
    <property type="match status" value="1"/>
</dbReference>
<dbReference type="InterPro" id="IPR000534">
    <property type="entry name" value="Semialdehyde_DH_NAD-bd"/>
</dbReference>
<keyword evidence="7" id="KW-0963">Cytoplasm</keyword>
<dbReference type="GO" id="GO:0006526">
    <property type="term" value="P:L-arginine biosynthetic process"/>
    <property type="evidence" value="ECO:0007669"/>
    <property type="project" value="UniProtKB-UniRule"/>
</dbReference>
<dbReference type="GO" id="GO:0003942">
    <property type="term" value="F:N-acetyl-gamma-glutamyl-phosphate reductase activity"/>
    <property type="evidence" value="ECO:0007669"/>
    <property type="project" value="UniProtKB-UniRule"/>
</dbReference>
<dbReference type="Proteomes" id="UP000824124">
    <property type="component" value="Unassembled WGS sequence"/>
</dbReference>
<comment type="function">
    <text evidence="7">Catalyzes the NADPH-dependent reduction of N-acetyl-5-glutamyl phosphate to yield N-acetyl-L-glutamate 5-semialdehyde.</text>
</comment>
<dbReference type="AlphaFoldDB" id="A0A9D1KZQ0"/>
<comment type="caution">
    <text evidence="10">The sequence shown here is derived from an EMBL/GenBank/DDBJ whole genome shotgun (WGS) entry which is preliminary data.</text>
</comment>
<keyword evidence="3 7" id="KW-0028">Amino-acid biosynthesis</keyword>
<feature type="active site" evidence="7 8">
    <location>
        <position position="149"/>
    </location>
</feature>
<dbReference type="InterPro" id="IPR000706">
    <property type="entry name" value="AGPR_type-1"/>
</dbReference>
<dbReference type="InterPro" id="IPR023013">
    <property type="entry name" value="AGPR_AS"/>
</dbReference>
<evidence type="ECO:0000256" key="2">
    <source>
        <dbReference type="ARBA" id="ARBA00022571"/>
    </source>
</evidence>
<evidence type="ECO:0000256" key="6">
    <source>
        <dbReference type="ARBA" id="ARBA00050557"/>
    </source>
</evidence>
<reference evidence="10" key="1">
    <citation type="submission" date="2020-10" db="EMBL/GenBank/DDBJ databases">
        <authorList>
            <person name="Gilroy R."/>
        </authorList>
    </citation>
    <scope>NUCLEOTIDE SEQUENCE</scope>
    <source>
        <strain evidence="10">2830</strain>
    </source>
</reference>
<keyword evidence="4 7" id="KW-0521">NADP</keyword>
<dbReference type="SUPFAM" id="SSF55347">
    <property type="entry name" value="Glyceraldehyde-3-phosphate dehydrogenase-like, C-terminal domain"/>
    <property type="match status" value="1"/>
</dbReference>
<dbReference type="Pfam" id="PF22698">
    <property type="entry name" value="Semialdhyde_dhC_1"/>
    <property type="match status" value="1"/>
</dbReference>
<evidence type="ECO:0000256" key="7">
    <source>
        <dbReference type="HAMAP-Rule" id="MF_00150"/>
    </source>
</evidence>
<evidence type="ECO:0000313" key="10">
    <source>
        <dbReference type="EMBL" id="HIU10845.1"/>
    </source>
</evidence>
<gene>
    <name evidence="7" type="primary">argC</name>
    <name evidence="10" type="ORF">IAB00_06380</name>
</gene>
<dbReference type="InterPro" id="IPR036291">
    <property type="entry name" value="NAD(P)-bd_dom_sf"/>
</dbReference>
<protein>
    <recommendedName>
        <fullName evidence="7">N-acetyl-gamma-glutamyl-phosphate reductase</fullName>
        <shortName evidence="7">AGPR</shortName>
        <ecNumber evidence="7">1.2.1.38</ecNumber>
    </recommendedName>
    <alternativeName>
        <fullName evidence="7">N-acetyl-glutamate semialdehyde dehydrogenase</fullName>
        <shortName evidence="7">NAGSA dehydrogenase</shortName>
    </alternativeName>
</protein>
<dbReference type="FunFam" id="3.30.360.10:FF:000014">
    <property type="entry name" value="N-acetyl-gamma-glutamyl-phosphate reductase"/>
    <property type="match status" value="1"/>
</dbReference>
<comment type="subcellular location">
    <subcellularLocation>
        <location evidence="7">Cytoplasm</location>
    </subcellularLocation>
</comment>
<keyword evidence="2 7" id="KW-0055">Arginine biosynthesis</keyword>
<evidence type="ECO:0000256" key="5">
    <source>
        <dbReference type="ARBA" id="ARBA00023002"/>
    </source>
</evidence>
<dbReference type="Gene3D" id="3.40.50.720">
    <property type="entry name" value="NAD(P)-binding Rossmann-like Domain"/>
    <property type="match status" value="1"/>
</dbReference>
<dbReference type="EMBL" id="DVMH01000031">
    <property type="protein sequence ID" value="HIU10845.1"/>
    <property type="molecule type" value="Genomic_DNA"/>
</dbReference>
<sequence>MIKAAIVGAAGYAGGEAIRLLSRHPQVELAALFGHSNAGQEIADISPWFYSQVNMTVEEMNIERLVACDVVILALPAGVSAETAAQLVTSGVKVIDLGADFRFDDASVYENWYKTRHPHPELLPQAVYGLPEIWREEIAGANLVGNPGCYPTSVQLALYPLLKAGLADLSRPVIADCKSGLTGAGRKAEKHLLFCESNDSINAYGVAGHRHTPEIERGLTRVAGKPAQVLFTPHLTPMSRGILATVYAALNEPVAEKELRELYQEAYADEYFVRLLPEDVWPHTKWVAGSNFCDINLKLDRRTGLLIISSAIDNIVKGASGQAVQNLNLMFGLPETMGLEQLPMMP</sequence>
<accession>A0A9D1KZQ0</accession>
<dbReference type="GO" id="GO:0070401">
    <property type="term" value="F:NADP+ binding"/>
    <property type="evidence" value="ECO:0007669"/>
    <property type="project" value="InterPro"/>
</dbReference>
<evidence type="ECO:0000259" key="9">
    <source>
        <dbReference type="SMART" id="SM00859"/>
    </source>
</evidence>
<comment type="pathway">
    <text evidence="1 7">Amino-acid biosynthesis; L-arginine biosynthesis; N(2)-acetyl-L-ornithine from L-glutamate: step 3/4.</text>
</comment>
<dbReference type="PANTHER" id="PTHR32338:SF10">
    <property type="entry name" value="N-ACETYL-GAMMA-GLUTAMYL-PHOSPHATE REDUCTASE, CHLOROPLASTIC-RELATED"/>
    <property type="match status" value="1"/>
</dbReference>
<dbReference type="CDD" id="cd17895">
    <property type="entry name" value="AGPR_1_N"/>
    <property type="match status" value="1"/>
</dbReference>
<dbReference type="SMART" id="SM00859">
    <property type="entry name" value="Semialdhyde_dh"/>
    <property type="match status" value="1"/>
</dbReference>
<evidence type="ECO:0000256" key="4">
    <source>
        <dbReference type="ARBA" id="ARBA00022857"/>
    </source>
</evidence>
<dbReference type="Pfam" id="PF01118">
    <property type="entry name" value="Semialdhyde_dh"/>
    <property type="match status" value="1"/>
</dbReference>
<dbReference type="GO" id="GO:0005737">
    <property type="term" value="C:cytoplasm"/>
    <property type="evidence" value="ECO:0007669"/>
    <property type="project" value="UniProtKB-SubCell"/>
</dbReference>
<dbReference type="SUPFAM" id="SSF51735">
    <property type="entry name" value="NAD(P)-binding Rossmann-fold domains"/>
    <property type="match status" value="1"/>
</dbReference>
<dbReference type="GO" id="GO:0051287">
    <property type="term" value="F:NAD binding"/>
    <property type="evidence" value="ECO:0007669"/>
    <property type="project" value="InterPro"/>
</dbReference>
<evidence type="ECO:0000256" key="3">
    <source>
        <dbReference type="ARBA" id="ARBA00022605"/>
    </source>
</evidence>
<comment type="similarity">
    <text evidence="7">Belongs to the NAGSA dehydrogenase family. Type 1 subfamily.</text>
</comment>
<evidence type="ECO:0000256" key="8">
    <source>
        <dbReference type="PROSITE-ProRule" id="PRU10010"/>
    </source>
</evidence>
<proteinExistence type="inferred from homology"/>
<dbReference type="InterPro" id="IPR050085">
    <property type="entry name" value="AGPR"/>
</dbReference>
<dbReference type="PANTHER" id="PTHR32338">
    <property type="entry name" value="N-ACETYL-GAMMA-GLUTAMYL-PHOSPHATE REDUCTASE, CHLOROPLASTIC-RELATED-RELATED"/>
    <property type="match status" value="1"/>
</dbReference>